<dbReference type="AlphaFoldDB" id="A0A1Y5FBM5"/>
<protein>
    <recommendedName>
        <fullName evidence="4">Secreted protein</fullName>
    </recommendedName>
</protein>
<feature type="signal peptide" evidence="1">
    <location>
        <begin position="1"/>
        <end position="21"/>
    </location>
</feature>
<evidence type="ECO:0008006" key="4">
    <source>
        <dbReference type="Google" id="ProtNLM"/>
    </source>
</evidence>
<proteinExistence type="predicted"/>
<evidence type="ECO:0000256" key="1">
    <source>
        <dbReference type="SAM" id="SignalP"/>
    </source>
</evidence>
<dbReference type="EMBL" id="MAAO01000007">
    <property type="protein sequence ID" value="OUR95806.1"/>
    <property type="molecule type" value="Genomic_DNA"/>
</dbReference>
<name>A0A1Y5FBM5_9BACT</name>
<evidence type="ECO:0000313" key="3">
    <source>
        <dbReference type="Proteomes" id="UP000196531"/>
    </source>
</evidence>
<evidence type="ECO:0000313" key="2">
    <source>
        <dbReference type="EMBL" id="OUR95806.1"/>
    </source>
</evidence>
<dbReference type="Proteomes" id="UP000196531">
    <property type="component" value="Unassembled WGS sequence"/>
</dbReference>
<sequence length="138" mass="16070">MTKNLFVFLCFTIFSTNLTLAQDLSGEYTGLTKKGKSCSVLVVAQEIDGAQNYVINFQEREKDVFHSQHDLGTVEYYLEKYNLFQEEIIKKGIFGKKLYEVEIKSTEDKIVYFRVIRWRFLTGGGMATPFDKFKCFIK</sequence>
<comment type="caution">
    <text evidence="2">The sequence shown here is derived from an EMBL/GenBank/DDBJ whole genome shotgun (WGS) entry which is preliminary data.</text>
</comment>
<reference evidence="3" key="1">
    <citation type="journal article" date="2017" name="Proc. Natl. Acad. Sci. U.S.A.">
        <title>Simulation of Deepwater Horizon oil plume reveals substrate specialization within a complex community of hydrocarbon-degraders.</title>
        <authorList>
            <person name="Hu P."/>
            <person name="Dubinsky E.A."/>
            <person name="Probst A.J."/>
            <person name="Wang J."/>
            <person name="Sieber C.M.K."/>
            <person name="Tom L.M."/>
            <person name="Gardinali P."/>
            <person name="Banfield J.F."/>
            <person name="Atlas R.M."/>
            <person name="Andersen G.L."/>
        </authorList>
    </citation>
    <scope>NUCLEOTIDE SEQUENCE [LARGE SCALE GENOMIC DNA]</scope>
</reference>
<keyword evidence="1" id="KW-0732">Signal</keyword>
<feature type="chain" id="PRO_5012554251" description="Secreted protein" evidence="1">
    <location>
        <begin position="22"/>
        <end position="138"/>
    </location>
</feature>
<accession>A0A1Y5FBM5</accession>
<gene>
    <name evidence="2" type="ORF">A9Q84_14995</name>
</gene>
<organism evidence="2 3">
    <name type="scientific">Halobacteriovorax marinus</name>
    <dbReference type="NCBI Taxonomy" id="97084"/>
    <lineage>
        <taxon>Bacteria</taxon>
        <taxon>Pseudomonadati</taxon>
        <taxon>Bdellovibrionota</taxon>
        <taxon>Bacteriovoracia</taxon>
        <taxon>Bacteriovoracales</taxon>
        <taxon>Halobacteriovoraceae</taxon>
        <taxon>Halobacteriovorax</taxon>
    </lineage>
</organism>